<keyword evidence="1" id="KW-1188">Viral release from host cell</keyword>
<gene>
    <name evidence="3" type="ORF">PAECIP111892_01774</name>
</gene>
<dbReference type="Proteomes" id="UP000838324">
    <property type="component" value="Unassembled WGS sequence"/>
</dbReference>
<accession>A0ABN8FXR8</accession>
<protein>
    <recommendedName>
        <fullName evidence="2">Terminase large subunit gp17-like C-terminal domain-containing protein</fullName>
    </recommendedName>
</protein>
<evidence type="ECO:0000313" key="3">
    <source>
        <dbReference type="EMBL" id="CAH1194630.1"/>
    </source>
</evidence>
<keyword evidence="4" id="KW-1185">Reference proteome</keyword>
<sequence>MVSIAWVNGKWITREARAEILSPYREIYETVRRADFDWGSVTETEAAEIDRAVSEYERLERIQRCETSLLDFALEYFSEARNPGNDGNWDGFDIVDISEAPEFHREIAALMDDVSNVHTNDKVAEAAPRSHAKSTYLSKAFPLREICYRKRRYVITISETPAVSSANLDWISLQLKSNEKLRADFGPLLSPKQQENPKDNSSEFIAWEPRDDGTKRLLAKVEAASTGQALRGRNWNGVRPDLIICDDLEDIKSNAATPELRKKLKDWFAQTVVPLGDPRGKKTAFVYMGTTVHHEALLVDVLYNRSDFKSRVYRAVIEWPERMDLWEVCRLIYKDPDRPKEERVKEARALYELNREEMDRGCVVLWPEAQPIWKLMTWKWDNGSKAFNTEYMNNPVDEESMIFNPESFTYWDNAPIRELLTQYPRPTDVFDIYMGVDFAMGKTRGDYSAIVTIARHKQTGTKYVIDAFGERIKPDAFLRVIVEKALRYQPNAIAAEAQAAQEFFVMQLKDALKAAGYPSHTRVKEIHQRSRKGLRIEALMPAIESGEIQFSRRHALLLEQFEMYPSGTHDDLPDALEMAVSIAKNGRKKVRNKPPWA</sequence>
<reference evidence="3" key="1">
    <citation type="submission" date="2022-01" db="EMBL/GenBank/DDBJ databases">
        <authorList>
            <person name="Criscuolo A."/>
        </authorList>
    </citation>
    <scope>NUCLEOTIDE SEQUENCE</scope>
    <source>
        <strain evidence="3">CIP111892</strain>
    </source>
</reference>
<dbReference type="NCBIfam" id="TIGR01630">
    <property type="entry name" value="psiM2_ORF9"/>
    <property type="match status" value="1"/>
</dbReference>
<dbReference type="InterPro" id="IPR035421">
    <property type="entry name" value="Terminase_6C"/>
</dbReference>
<name>A0ABN8FXR8_9BACL</name>
<dbReference type="Gene3D" id="3.30.420.240">
    <property type="match status" value="1"/>
</dbReference>
<organism evidence="3 4">
    <name type="scientific">Paenibacillus auburnensis</name>
    <dbReference type="NCBI Taxonomy" id="2905649"/>
    <lineage>
        <taxon>Bacteria</taxon>
        <taxon>Bacillati</taxon>
        <taxon>Bacillota</taxon>
        <taxon>Bacilli</taxon>
        <taxon>Bacillales</taxon>
        <taxon>Paenibacillaceae</taxon>
        <taxon>Paenibacillus</taxon>
    </lineage>
</organism>
<evidence type="ECO:0000259" key="2">
    <source>
        <dbReference type="Pfam" id="PF17289"/>
    </source>
</evidence>
<feature type="domain" description="Terminase large subunit gp17-like C-terminal" evidence="2">
    <location>
        <begin position="434"/>
        <end position="580"/>
    </location>
</feature>
<dbReference type="EMBL" id="CAKMMG010000001">
    <property type="protein sequence ID" value="CAH1194630.1"/>
    <property type="molecule type" value="Genomic_DNA"/>
</dbReference>
<evidence type="ECO:0000256" key="1">
    <source>
        <dbReference type="ARBA" id="ARBA00022612"/>
    </source>
</evidence>
<dbReference type="Pfam" id="PF17289">
    <property type="entry name" value="Terminase_6C"/>
    <property type="match status" value="1"/>
</dbReference>
<evidence type="ECO:0000313" key="4">
    <source>
        <dbReference type="Proteomes" id="UP000838324"/>
    </source>
</evidence>
<proteinExistence type="predicted"/>
<comment type="caution">
    <text evidence="3">The sequence shown here is derived from an EMBL/GenBank/DDBJ whole genome shotgun (WGS) entry which is preliminary data.</text>
</comment>
<dbReference type="InterPro" id="IPR006517">
    <property type="entry name" value="Phage_terminase_lsu-like_C"/>
</dbReference>